<evidence type="ECO:0000259" key="9">
    <source>
        <dbReference type="Pfam" id="PF07715"/>
    </source>
</evidence>
<reference evidence="10 11" key="1">
    <citation type="submission" date="2019-07" db="EMBL/GenBank/DDBJ databases">
        <title>Genomic Encyclopedia of Archaeal and Bacterial Type Strains, Phase II (KMG-II): from individual species to whole genera.</title>
        <authorList>
            <person name="Goeker M."/>
        </authorList>
    </citation>
    <scope>NUCLEOTIDE SEQUENCE [LARGE SCALE GENOMIC DNA]</scope>
    <source>
        <strain evidence="10 11">DSM 21935</strain>
    </source>
</reference>
<evidence type="ECO:0000256" key="2">
    <source>
        <dbReference type="ARBA" id="ARBA00022448"/>
    </source>
</evidence>
<evidence type="ECO:0000256" key="6">
    <source>
        <dbReference type="ARBA" id="ARBA00023237"/>
    </source>
</evidence>
<comment type="similarity">
    <text evidence="7">Belongs to the TonB-dependent receptor family.</text>
</comment>
<feature type="domain" description="TonB-dependent receptor plug" evidence="9">
    <location>
        <begin position="128"/>
        <end position="233"/>
    </location>
</feature>
<keyword evidence="10" id="KW-0675">Receptor</keyword>
<keyword evidence="4 7" id="KW-0812">Transmembrane</keyword>
<accession>A0A5D3YKE2</accession>
<dbReference type="PROSITE" id="PS52016">
    <property type="entry name" value="TONB_DEPENDENT_REC_3"/>
    <property type="match status" value="1"/>
</dbReference>
<dbReference type="Pfam" id="PF13715">
    <property type="entry name" value="CarbopepD_reg_2"/>
    <property type="match status" value="1"/>
</dbReference>
<keyword evidence="5 7" id="KW-0472">Membrane</keyword>
<dbReference type="PANTHER" id="PTHR30069">
    <property type="entry name" value="TONB-DEPENDENT OUTER MEMBRANE RECEPTOR"/>
    <property type="match status" value="1"/>
</dbReference>
<dbReference type="InterPro" id="IPR008969">
    <property type="entry name" value="CarboxyPept-like_regulatory"/>
</dbReference>
<dbReference type="AlphaFoldDB" id="A0A5D3YKE2"/>
<dbReference type="Proteomes" id="UP000324595">
    <property type="component" value="Unassembled WGS sequence"/>
</dbReference>
<dbReference type="SUPFAM" id="SSF56935">
    <property type="entry name" value="Porins"/>
    <property type="match status" value="1"/>
</dbReference>
<dbReference type="GO" id="GO:0009279">
    <property type="term" value="C:cell outer membrane"/>
    <property type="evidence" value="ECO:0007669"/>
    <property type="project" value="UniProtKB-SubCell"/>
</dbReference>
<evidence type="ECO:0000256" key="1">
    <source>
        <dbReference type="ARBA" id="ARBA00004571"/>
    </source>
</evidence>
<dbReference type="Gene3D" id="2.60.40.1120">
    <property type="entry name" value="Carboxypeptidase-like, regulatory domain"/>
    <property type="match status" value="1"/>
</dbReference>
<organism evidence="10 11">
    <name type="scientific">Fodinibius salinus</name>
    <dbReference type="NCBI Taxonomy" id="860790"/>
    <lineage>
        <taxon>Bacteria</taxon>
        <taxon>Pseudomonadati</taxon>
        <taxon>Balneolota</taxon>
        <taxon>Balneolia</taxon>
        <taxon>Balneolales</taxon>
        <taxon>Balneolaceae</taxon>
        <taxon>Fodinibius</taxon>
    </lineage>
</organism>
<keyword evidence="11" id="KW-1185">Reference proteome</keyword>
<dbReference type="GO" id="GO:0044718">
    <property type="term" value="P:siderophore transmembrane transport"/>
    <property type="evidence" value="ECO:0007669"/>
    <property type="project" value="TreeGrafter"/>
</dbReference>
<comment type="caution">
    <text evidence="10">The sequence shown here is derived from an EMBL/GenBank/DDBJ whole genome shotgun (WGS) entry which is preliminary data.</text>
</comment>
<evidence type="ECO:0000313" key="10">
    <source>
        <dbReference type="EMBL" id="TYP93426.1"/>
    </source>
</evidence>
<feature type="chain" id="PRO_5022983227" evidence="8">
    <location>
        <begin position="25"/>
        <end position="790"/>
    </location>
</feature>
<proteinExistence type="inferred from homology"/>
<dbReference type="Gene3D" id="2.40.170.20">
    <property type="entry name" value="TonB-dependent receptor, beta-barrel domain"/>
    <property type="match status" value="1"/>
</dbReference>
<dbReference type="InterPro" id="IPR037066">
    <property type="entry name" value="Plug_dom_sf"/>
</dbReference>
<keyword evidence="2 7" id="KW-0813">Transport</keyword>
<dbReference type="RefSeq" id="WP_246138172.1">
    <property type="nucleotide sequence ID" value="NZ_VNHY01000002.1"/>
</dbReference>
<evidence type="ECO:0000256" key="7">
    <source>
        <dbReference type="PROSITE-ProRule" id="PRU01360"/>
    </source>
</evidence>
<dbReference type="InterPro" id="IPR012910">
    <property type="entry name" value="Plug_dom"/>
</dbReference>
<evidence type="ECO:0000313" key="11">
    <source>
        <dbReference type="Proteomes" id="UP000324595"/>
    </source>
</evidence>
<evidence type="ECO:0000256" key="3">
    <source>
        <dbReference type="ARBA" id="ARBA00022452"/>
    </source>
</evidence>
<comment type="subcellular location">
    <subcellularLocation>
        <location evidence="1 7">Cell outer membrane</location>
        <topology evidence="1 7">Multi-pass membrane protein</topology>
    </subcellularLocation>
</comment>
<dbReference type="Gene3D" id="2.170.130.10">
    <property type="entry name" value="TonB-dependent receptor, plug domain"/>
    <property type="match status" value="1"/>
</dbReference>
<keyword evidence="3 7" id="KW-1134">Transmembrane beta strand</keyword>
<feature type="signal peptide" evidence="8">
    <location>
        <begin position="1"/>
        <end position="24"/>
    </location>
</feature>
<gene>
    <name evidence="10" type="ORF">LX73_1130</name>
</gene>
<dbReference type="GO" id="GO:0015344">
    <property type="term" value="F:siderophore uptake transmembrane transporter activity"/>
    <property type="evidence" value="ECO:0007669"/>
    <property type="project" value="TreeGrafter"/>
</dbReference>
<evidence type="ECO:0000256" key="5">
    <source>
        <dbReference type="ARBA" id="ARBA00023136"/>
    </source>
</evidence>
<evidence type="ECO:0000256" key="4">
    <source>
        <dbReference type="ARBA" id="ARBA00022692"/>
    </source>
</evidence>
<sequence>MRKSFISAASIILWIAVIITQANAQQNASISGFVTDEKTGEPLPGATVQIASTTTGDATDKNGYYKISNISTGTYTVRVSFVGYQPQTKYNVVVKSGSNPDINFSLKPIVQELDNITISPDPYQKPAENPLSRKELSQVQITSYPGGNNDIAKVVQSLPGVSSSVGSFRNDIIIRGGGPSENVYYLDGIEIPVINHFATQGSAGGPVGLLNVSFFENVNLSTSSFPARYGNVLSGVLQFDQRNGNAQNIAANTRIGASEAALTVEGPLFKDDDETYSNTTFIASVRRSYLQLLFQLIDLPFLPDYWDYQYKLNHKISNTDEINITGVGSIDDFRINKPDNITAEQQATLDKIPIIKQNSTTHGISWKHRFENYDGFLETSLSTSIFNNDLRRYRDNENKQGLLQSTNSREWLSTLRSRYNHFIGKWKLAGGIETKRVSYSARTFRSRNNVNFNTDFNFLRYGLFSQISTEWNTRLSTSLGIRADANTFTKSSTLWETISPRIALSFDLDPNNQWTVNASAGRYYKLPPATLLGYQNGGSFVNKNVEYIRSDHYVAGVSYQPRQSTQFSLEGFLKQYSDYPVSVTDSVSLANLGTNFDVFGNENVQSIGRGRAYGFEFTYQQKLQDNFYTILAYTLYWSKFSGLNNNQYLPSVWDNRHLLTFTGGYKLKQNWEIGTRLRISGGSPYASINRSATENQYPILVFDYSTLDSNRLDPFISLDIRVDKKWNFRKWALNVYLEVTNILGSEIPTPPEYGLKRNQSGDPVSPNQLVQIMAPDNSAALPTLGIVIDI</sequence>
<dbReference type="Pfam" id="PF07715">
    <property type="entry name" value="Plug"/>
    <property type="match status" value="1"/>
</dbReference>
<dbReference type="InterPro" id="IPR036942">
    <property type="entry name" value="Beta-barrel_TonB_sf"/>
</dbReference>
<keyword evidence="8" id="KW-0732">Signal</keyword>
<dbReference type="SUPFAM" id="SSF49464">
    <property type="entry name" value="Carboxypeptidase regulatory domain-like"/>
    <property type="match status" value="1"/>
</dbReference>
<protein>
    <submittedName>
        <fullName evidence="10">TonB-dependent Receptor Plug Domain</fullName>
    </submittedName>
</protein>
<evidence type="ECO:0000256" key="8">
    <source>
        <dbReference type="SAM" id="SignalP"/>
    </source>
</evidence>
<dbReference type="PANTHER" id="PTHR30069:SF57">
    <property type="entry name" value="TONB-DEPENDENT RECEPTOR"/>
    <property type="match status" value="1"/>
</dbReference>
<keyword evidence="6 7" id="KW-0998">Cell outer membrane</keyword>
<dbReference type="EMBL" id="VNHY01000002">
    <property type="protein sequence ID" value="TYP93426.1"/>
    <property type="molecule type" value="Genomic_DNA"/>
</dbReference>
<name>A0A5D3YKE2_9BACT</name>
<dbReference type="InterPro" id="IPR039426">
    <property type="entry name" value="TonB-dep_rcpt-like"/>
</dbReference>